<dbReference type="Gene3D" id="3.20.20.100">
    <property type="entry name" value="NADP-dependent oxidoreductase domain"/>
    <property type="match status" value="1"/>
</dbReference>
<dbReference type="Pfam" id="PF00248">
    <property type="entry name" value="Aldo_ket_red"/>
    <property type="match status" value="1"/>
</dbReference>
<dbReference type="InterPro" id="IPR023210">
    <property type="entry name" value="NADP_OxRdtase_dom"/>
</dbReference>
<evidence type="ECO:0000313" key="2">
    <source>
        <dbReference type="EMBL" id="MBT1687750.1"/>
    </source>
</evidence>
<feature type="domain" description="NADP-dependent oxidoreductase" evidence="1">
    <location>
        <begin position="48"/>
        <end position="293"/>
    </location>
</feature>
<accession>A0AAP2DBT1</accession>
<dbReference type="InterPro" id="IPR053135">
    <property type="entry name" value="AKR2_Oxidoreductase"/>
</dbReference>
<dbReference type="Proteomes" id="UP001319180">
    <property type="component" value="Unassembled WGS sequence"/>
</dbReference>
<dbReference type="SUPFAM" id="SSF51430">
    <property type="entry name" value="NAD(P)-linked oxidoreductase"/>
    <property type="match status" value="1"/>
</dbReference>
<protein>
    <submittedName>
        <fullName evidence="2">Aldo/keto reductase</fullName>
    </submittedName>
</protein>
<proteinExistence type="predicted"/>
<dbReference type="RefSeq" id="WP_254090978.1">
    <property type="nucleotide sequence ID" value="NZ_JAHESC010000019.1"/>
</dbReference>
<comment type="caution">
    <text evidence="2">The sequence shown here is derived from an EMBL/GenBank/DDBJ whole genome shotgun (WGS) entry which is preliminary data.</text>
</comment>
<dbReference type="PANTHER" id="PTHR43312:SF1">
    <property type="entry name" value="NADP-DEPENDENT OXIDOREDUCTASE DOMAIN-CONTAINING PROTEIN"/>
    <property type="match status" value="1"/>
</dbReference>
<dbReference type="CDD" id="cd19095">
    <property type="entry name" value="AKR_PA4992-like"/>
    <property type="match status" value="1"/>
</dbReference>
<dbReference type="InterPro" id="IPR036812">
    <property type="entry name" value="NAD(P)_OxRdtase_dom_sf"/>
</dbReference>
<dbReference type="AlphaFoldDB" id="A0AAP2DBT1"/>
<dbReference type="PANTHER" id="PTHR43312">
    <property type="entry name" value="D-THREO-ALDOSE 1-DEHYDROGENASE"/>
    <property type="match status" value="1"/>
</dbReference>
<sequence length="306" mass="34085">MAERITRREALLGLAGAGLLLSSYAWKDMQKGMNTRPIPSSGEQLPLVGLGTWIQFDVGNDSTERQPLTEVLNLMVQQGGKLIDTSPMYGRAEEVIGDLTSASAVREKLFYATKVWTTGEAAGIRQMDESMRKMQRKTMDLIQVHNLTDWKTHLRTLQRWKAEGKVRYTGITHYTESAHAQLEQILKTEAIDFVQFNYSIRVRNAERSLLRAAQDKGVAVIINEPFEKGSLFSLTKGKALPAWAADYDIQSWAQLFLKYILSHPAVTCAIPGTSSPRHVVDNMLAGHGALPDEKGREKMVALIGSL</sequence>
<reference evidence="2 3" key="1">
    <citation type="submission" date="2021-05" db="EMBL/GenBank/DDBJ databases">
        <title>A Polyphasic approach of four new species of the genus Ohtaekwangia: Ohtaekwangia histidinii sp. nov., Ohtaekwangia cretensis sp. nov., Ohtaekwangia indiensis sp. nov., Ohtaekwangia reichenbachii sp. nov. from diverse environment.</title>
        <authorList>
            <person name="Octaviana S."/>
        </authorList>
    </citation>
    <scope>NUCLEOTIDE SEQUENCE [LARGE SCALE GENOMIC DNA]</scope>
    <source>
        <strain evidence="2 3">PWU37</strain>
    </source>
</reference>
<evidence type="ECO:0000313" key="3">
    <source>
        <dbReference type="Proteomes" id="UP001319180"/>
    </source>
</evidence>
<gene>
    <name evidence="2" type="ORF">KK078_14375</name>
</gene>
<keyword evidence="3" id="KW-1185">Reference proteome</keyword>
<organism evidence="2 3">
    <name type="scientific">Dawidia soli</name>
    <dbReference type="NCBI Taxonomy" id="2782352"/>
    <lineage>
        <taxon>Bacteria</taxon>
        <taxon>Pseudomonadati</taxon>
        <taxon>Bacteroidota</taxon>
        <taxon>Cytophagia</taxon>
        <taxon>Cytophagales</taxon>
        <taxon>Chryseotaleaceae</taxon>
        <taxon>Dawidia</taxon>
    </lineage>
</organism>
<dbReference type="EMBL" id="JAHESC010000019">
    <property type="protein sequence ID" value="MBT1687750.1"/>
    <property type="molecule type" value="Genomic_DNA"/>
</dbReference>
<name>A0AAP2DBT1_9BACT</name>
<evidence type="ECO:0000259" key="1">
    <source>
        <dbReference type="Pfam" id="PF00248"/>
    </source>
</evidence>